<evidence type="ECO:0008006" key="4">
    <source>
        <dbReference type="Google" id="ProtNLM"/>
    </source>
</evidence>
<accession>A0ABD5E977</accession>
<comment type="caution">
    <text evidence="2">The sequence shown here is derived from an EMBL/GenBank/DDBJ whole genome shotgun (WGS) entry which is preliminary data.</text>
</comment>
<protein>
    <recommendedName>
        <fullName evidence="4">Secreted protein</fullName>
    </recommendedName>
</protein>
<dbReference type="RefSeq" id="WP_237301352.1">
    <property type="nucleotide sequence ID" value="NZ_JAVRER010000021.1"/>
</dbReference>
<sequence>MTSGSKTATVFLTVISGLLLALAAVCRTWPVWVWPVLGVLVLAVPPVLFAIAARRRGEVPAAFEEQQTASPVERTERRINEVALPSAWPDYDFLLSGTVRWWPLSPPGSNEVIGNPGGLAVEAVLERARVITERREPGRVSFVRHEVSGALSTMRADRSGHVRAMAEDIRLVLRPRDQERLERLAELRKRKAVWEHERTHEQSRRAYLGDDVLKDTGSAVVWWLARNDGRIDKTVEDLGLLAQLTSAANDTEVPERLRALLAPPPGEDGTENGAVDASVEGQVAVLFSLLDLPDGDPRRVMLAKQFAEHLRGLDFPESADRLLRHFDPPAEYRARETPDPAGG</sequence>
<dbReference type="EMBL" id="JAVRER010000021">
    <property type="protein sequence ID" value="MDT0416820.1"/>
    <property type="molecule type" value="Genomic_DNA"/>
</dbReference>
<keyword evidence="1" id="KW-0472">Membrane</keyword>
<keyword evidence="1" id="KW-0812">Transmembrane</keyword>
<evidence type="ECO:0000313" key="2">
    <source>
        <dbReference type="EMBL" id="MDT0416820.1"/>
    </source>
</evidence>
<evidence type="ECO:0000256" key="1">
    <source>
        <dbReference type="SAM" id="Phobius"/>
    </source>
</evidence>
<feature type="transmembrane region" description="Helical" evidence="1">
    <location>
        <begin position="33"/>
        <end position="53"/>
    </location>
</feature>
<proteinExistence type="predicted"/>
<keyword evidence="1" id="KW-1133">Transmembrane helix</keyword>
<name>A0ABD5E977_9ACTN</name>
<dbReference type="Proteomes" id="UP001183607">
    <property type="component" value="Unassembled WGS sequence"/>
</dbReference>
<reference evidence="3" key="1">
    <citation type="submission" date="2023-07" db="EMBL/GenBank/DDBJ databases">
        <title>30 novel species of actinomycetes from the DSMZ collection.</title>
        <authorList>
            <person name="Nouioui I."/>
        </authorList>
    </citation>
    <scope>NUCLEOTIDE SEQUENCE [LARGE SCALE GENOMIC DNA]</scope>
    <source>
        <strain evidence="3">DSM 41982</strain>
    </source>
</reference>
<gene>
    <name evidence="2" type="ORF">RM574_15115</name>
</gene>
<dbReference type="AlphaFoldDB" id="A0ABD5E977"/>
<organism evidence="2 3">
    <name type="scientific">Streptomyces evansiae</name>
    <dbReference type="NCBI Taxonomy" id="3075535"/>
    <lineage>
        <taxon>Bacteria</taxon>
        <taxon>Bacillati</taxon>
        <taxon>Actinomycetota</taxon>
        <taxon>Actinomycetes</taxon>
        <taxon>Kitasatosporales</taxon>
        <taxon>Streptomycetaceae</taxon>
        <taxon>Streptomyces</taxon>
    </lineage>
</organism>
<evidence type="ECO:0000313" key="3">
    <source>
        <dbReference type="Proteomes" id="UP001183607"/>
    </source>
</evidence>